<dbReference type="AlphaFoldDB" id="A0A2I0ARR9"/>
<dbReference type="Proteomes" id="UP000236161">
    <property type="component" value="Unassembled WGS sequence"/>
</dbReference>
<evidence type="ECO:0000313" key="2">
    <source>
        <dbReference type="Proteomes" id="UP000236161"/>
    </source>
</evidence>
<reference evidence="1 2" key="1">
    <citation type="journal article" date="2017" name="Nature">
        <title>The Apostasia genome and the evolution of orchids.</title>
        <authorList>
            <person name="Zhang G.Q."/>
            <person name="Liu K.W."/>
            <person name="Li Z."/>
            <person name="Lohaus R."/>
            <person name="Hsiao Y.Y."/>
            <person name="Niu S.C."/>
            <person name="Wang J.Y."/>
            <person name="Lin Y.C."/>
            <person name="Xu Q."/>
            <person name="Chen L.J."/>
            <person name="Yoshida K."/>
            <person name="Fujiwara S."/>
            <person name="Wang Z.W."/>
            <person name="Zhang Y.Q."/>
            <person name="Mitsuda N."/>
            <person name="Wang M."/>
            <person name="Liu G.H."/>
            <person name="Pecoraro L."/>
            <person name="Huang H.X."/>
            <person name="Xiao X.J."/>
            <person name="Lin M."/>
            <person name="Wu X.Y."/>
            <person name="Wu W.L."/>
            <person name="Chen Y.Y."/>
            <person name="Chang S.B."/>
            <person name="Sakamoto S."/>
            <person name="Ohme-Takagi M."/>
            <person name="Yagi M."/>
            <person name="Zeng S.J."/>
            <person name="Shen C.Y."/>
            <person name="Yeh C.M."/>
            <person name="Luo Y.B."/>
            <person name="Tsai W.C."/>
            <person name="Van de Peer Y."/>
            <person name="Liu Z.J."/>
        </authorList>
    </citation>
    <scope>NUCLEOTIDE SEQUENCE [LARGE SCALE GENOMIC DNA]</scope>
    <source>
        <strain evidence="2">cv. Shenzhen</strain>
        <tissue evidence="1">Stem</tissue>
    </source>
</reference>
<proteinExistence type="predicted"/>
<evidence type="ECO:0000313" key="1">
    <source>
        <dbReference type="EMBL" id="PKA58243.1"/>
    </source>
</evidence>
<sequence length="79" mass="8984">MRALGLCDLQEHAALKMVRSRHVDSDRRGCKTSWPMIEEAGKHRGRHLERAGICRSRCYEPVVAQSLSMMFAGRLNRCG</sequence>
<organism evidence="1 2">
    <name type="scientific">Apostasia shenzhenica</name>
    <dbReference type="NCBI Taxonomy" id="1088818"/>
    <lineage>
        <taxon>Eukaryota</taxon>
        <taxon>Viridiplantae</taxon>
        <taxon>Streptophyta</taxon>
        <taxon>Embryophyta</taxon>
        <taxon>Tracheophyta</taxon>
        <taxon>Spermatophyta</taxon>
        <taxon>Magnoliopsida</taxon>
        <taxon>Liliopsida</taxon>
        <taxon>Asparagales</taxon>
        <taxon>Orchidaceae</taxon>
        <taxon>Apostasioideae</taxon>
        <taxon>Apostasia</taxon>
    </lineage>
</organism>
<keyword evidence="2" id="KW-1185">Reference proteome</keyword>
<accession>A0A2I0ARR9</accession>
<gene>
    <name evidence="1" type="ORF">AXF42_Ash012966</name>
</gene>
<dbReference type="EMBL" id="KZ451955">
    <property type="protein sequence ID" value="PKA58243.1"/>
    <property type="molecule type" value="Genomic_DNA"/>
</dbReference>
<protein>
    <submittedName>
        <fullName evidence="1">Uncharacterized protein</fullName>
    </submittedName>
</protein>
<name>A0A2I0ARR9_9ASPA</name>